<evidence type="ECO:0000313" key="3">
    <source>
        <dbReference type="Proteomes" id="UP001365846"/>
    </source>
</evidence>
<feature type="domain" description="SseB protein N-terminal" evidence="1">
    <location>
        <begin position="24"/>
        <end position="113"/>
    </location>
</feature>
<name>A0ABU8VEU7_9BURK</name>
<evidence type="ECO:0000313" key="2">
    <source>
        <dbReference type="EMBL" id="MEJ8812197.1"/>
    </source>
</evidence>
<proteinExistence type="predicted"/>
<accession>A0ABU8VEU7</accession>
<dbReference type="EMBL" id="JBBKZU010000005">
    <property type="protein sequence ID" value="MEJ8812197.1"/>
    <property type="molecule type" value="Genomic_DNA"/>
</dbReference>
<organism evidence="2 3">
    <name type="scientific">Variovorax ureilyticus</name>
    <dbReference type="NCBI Taxonomy" id="1836198"/>
    <lineage>
        <taxon>Bacteria</taxon>
        <taxon>Pseudomonadati</taxon>
        <taxon>Pseudomonadota</taxon>
        <taxon>Betaproteobacteria</taxon>
        <taxon>Burkholderiales</taxon>
        <taxon>Comamonadaceae</taxon>
        <taxon>Variovorax</taxon>
    </lineage>
</organism>
<reference evidence="2 3" key="1">
    <citation type="submission" date="2024-03" db="EMBL/GenBank/DDBJ databases">
        <title>Novel species of the genus Variovorax.</title>
        <authorList>
            <person name="Liu Q."/>
            <person name="Xin Y.-H."/>
        </authorList>
    </citation>
    <scope>NUCLEOTIDE SEQUENCE [LARGE SCALE GENOMIC DNA]</scope>
    <source>
        <strain evidence="2 3">KACC 18899</strain>
    </source>
</reference>
<keyword evidence="3" id="KW-1185">Reference proteome</keyword>
<gene>
    <name evidence="2" type="ORF">WKW77_14030</name>
</gene>
<comment type="caution">
    <text evidence="2">The sequence shown here is derived from an EMBL/GenBank/DDBJ whole genome shotgun (WGS) entry which is preliminary data.</text>
</comment>
<dbReference type="Proteomes" id="UP001365846">
    <property type="component" value="Unassembled WGS sequence"/>
</dbReference>
<dbReference type="InterPro" id="IPR009839">
    <property type="entry name" value="SseB_N"/>
</dbReference>
<evidence type="ECO:0000259" key="1">
    <source>
        <dbReference type="Pfam" id="PF07179"/>
    </source>
</evidence>
<sequence length="122" mass="13264">MDLNNSLELVLSHARCGSLTMEDLLKEFADSDLIVASRTAFIKHGPPFRPLLLFREQNAMMACFTDKCRIGDFASVAPHSIVMKGVDVLRALPPGMGLVINPGTSLNLELFPEGACPAYVCL</sequence>
<dbReference type="Pfam" id="PF07179">
    <property type="entry name" value="SseB"/>
    <property type="match status" value="1"/>
</dbReference>
<protein>
    <submittedName>
        <fullName evidence="2">SseB family protein</fullName>
    </submittedName>
</protein>
<dbReference type="RefSeq" id="WP_340357452.1">
    <property type="nucleotide sequence ID" value="NZ_JBBKZU010000005.1"/>
</dbReference>